<dbReference type="EMBL" id="FOBH01000001">
    <property type="protein sequence ID" value="SEK40082.1"/>
    <property type="molecule type" value="Genomic_DNA"/>
</dbReference>
<feature type="transmembrane region" description="Helical" evidence="2">
    <location>
        <begin position="12"/>
        <end position="28"/>
    </location>
</feature>
<evidence type="ECO:0000259" key="3">
    <source>
        <dbReference type="Pfam" id="PF02719"/>
    </source>
</evidence>
<keyword evidence="2" id="KW-0812">Transmembrane</keyword>
<dbReference type="SUPFAM" id="SSF51735">
    <property type="entry name" value="NAD(P)-binding Rossmann-fold domains"/>
    <property type="match status" value="1"/>
</dbReference>
<dbReference type="OrthoDB" id="9803111at2"/>
<dbReference type="Pfam" id="PF02719">
    <property type="entry name" value="Polysacc_synt_2"/>
    <property type="match status" value="1"/>
</dbReference>
<dbReference type="Proteomes" id="UP000198620">
    <property type="component" value="Unassembled WGS sequence"/>
</dbReference>
<keyword evidence="5" id="KW-1185">Reference proteome</keyword>
<feature type="transmembrane region" description="Helical" evidence="2">
    <location>
        <begin position="111"/>
        <end position="131"/>
    </location>
</feature>
<dbReference type="Gene3D" id="3.40.50.720">
    <property type="entry name" value="NAD(P)-binding Rossmann-like Domain"/>
    <property type="match status" value="2"/>
</dbReference>
<evidence type="ECO:0000313" key="5">
    <source>
        <dbReference type="Proteomes" id="UP000198620"/>
    </source>
</evidence>
<dbReference type="Pfam" id="PF13727">
    <property type="entry name" value="CoA_binding_3"/>
    <property type="match status" value="1"/>
</dbReference>
<evidence type="ECO:0000256" key="2">
    <source>
        <dbReference type="SAM" id="Phobius"/>
    </source>
</evidence>
<keyword evidence="2" id="KW-1133">Transmembrane helix</keyword>
<evidence type="ECO:0000256" key="1">
    <source>
        <dbReference type="ARBA" id="ARBA00007430"/>
    </source>
</evidence>
<keyword evidence="2" id="KW-0472">Membrane</keyword>
<dbReference type="AlphaFoldDB" id="A0A1H7GSS6"/>
<proteinExistence type="inferred from homology"/>
<dbReference type="RefSeq" id="WP_090826389.1">
    <property type="nucleotide sequence ID" value="NZ_FOBH01000001.1"/>
</dbReference>
<sequence>MLLHKPNIRSLIAFIHDVVAAVIAWWLAYSFRFNFEIPPLYFSSLKHILPWVIPIHAAAFVGFGLYRGLWHYASLPDLRRILFAVLMSAFAVPLALFMLQVHSGVPRSVLLLAPILLLFIMGSSRISYRFWKEHRLYGQKKLEGTLVLVLGAGDASVSLVKELSRSTQWRVAGLLDDDPAKRGLTLHDFKILGRISDLPRIAKKLGVGHAIIAMTSSGYDRRQSYRAEPDRRRSNRLHRDRRRALEMCAAAGVKALTVPSYDDLISGKITVSQIRSVEPEDLLGRDPVVLDNEGLHHLLAGKTVLVTGAGGSIGSELCRQIARFRPGRLVLFELNEFALYSVEQEFQASFPEISMAFAIGDVKDKPRLAQVFSQYSPTVVFHAAAYKHVPLMEQDNAWQAVLNNVLGTYVLAQTAIEHGAEKFVLISTDKAVNPTNVMGASKRLAEMICQALQQPVPLPGRENSVNATREAGFVIVRFGNVLGSAGSVIPKFREQIARGGPITVTHAEITRYFMSIPEAAQLVLQAGLMGGRRDSGEIFVLDMGEPVKIVDLARDMIRLSGLSEDDIKIVYNGLRPGEKLYEELLADDENTLPTPHPKLRIAQARRVDEKWLAELLAWLNGHPVLSDAEAKHELAKWVPGYSSGESSQQERRATHEFTERIDGDLRSDVLSVPYG</sequence>
<dbReference type="CDD" id="cd05237">
    <property type="entry name" value="UDP_invert_4-6DH_SDR_e"/>
    <property type="match status" value="1"/>
</dbReference>
<evidence type="ECO:0000313" key="4">
    <source>
        <dbReference type="EMBL" id="SEK40082.1"/>
    </source>
</evidence>
<feature type="transmembrane region" description="Helical" evidence="2">
    <location>
        <begin position="81"/>
        <end position="99"/>
    </location>
</feature>
<dbReference type="STRING" id="1233.SAMN05216387_101346"/>
<reference evidence="4 5" key="1">
    <citation type="submission" date="2016-10" db="EMBL/GenBank/DDBJ databases">
        <authorList>
            <person name="de Groot N.N."/>
        </authorList>
    </citation>
    <scope>NUCLEOTIDE SEQUENCE [LARGE SCALE GENOMIC DNA]</scope>
    <source>
        <strain evidence="4 5">Nv1</strain>
    </source>
</reference>
<dbReference type="InterPro" id="IPR029063">
    <property type="entry name" value="SAM-dependent_MTases_sf"/>
</dbReference>
<feature type="transmembrane region" description="Helical" evidence="2">
    <location>
        <begin position="48"/>
        <end position="69"/>
    </location>
</feature>
<dbReference type="InterPro" id="IPR036291">
    <property type="entry name" value="NAD(P)-bd_dom_sf"/>
</dbReference>
<organism evidence="4 5">
    <name type="scientific">Nitrosovibrio tenuis</name>
    <dbReference type="NCBI Taxonomy" id="1233"/>
    <lineage>
        <taxon>Bacteria</taxon>
        <taxon>Pseudomonadati</taxon>
        <taxon>Pseudomonadota</taxon>
        <taxon>Betaproteobacteria</taxon>
        <taxon>Nitrosomonadales</taxon>
        <taxon>Nitrosomonadaceae</taxon>
        <taxon>Nitrosovibrio</taxon>
    </lineage>
</organism>
<feature type="domain" description="Polysaccharide biosynthesis protein CapD-like" evidence="3">
    <location>
        <begin position="304"/>
        <end position="602"/>
    </location>
</feature>
<protein>
    <submittedName>
        <fullName evidence="4">NDP-sugar epimerase, includes UDP-GlcNAc-inverting 4,6-dehydratase FlaA1 and capsular polysaccharide biosynthesis protein EpsC</fullName>
    </submittedName>
</protein>
<name>A0A1H7GSS6_9PROT</name>
<dbReference type="PANTHER" id="PTHR43318:SF1">
    <property type="entry name" value="POLYSACCHARIDE BIOSYNTHESIS PROTEIN EPSC-RELATED"/>
    <property type="match status" value="1"/>
</dbReference>
<dbReference type="InterPro" id="IPR003869">
    <property type="entry name" value="Polysac_CapD-like"/>
</dbReference>
<gene>
    <name evidence="4" type="ORF">SAMN05216387_101346</name>
</gene>
<dbReference type="SUPFAM" id="SSF53335">
    <property type="entry name" value="S-adenosyl-L-methionine-dependent methyltransferases"/>
    <property type="match status" value="1"/>
</dbReference>
<accession>A0A1H7GSS6</accession>
<dbReference type="InterPro" id="IPR051203">
    <property type="entry name" value="Polysaccharide_Synthase-Rel"/>
</dbReference>
<dbReference type="PANTHER" id="PTHR43318">
    <property type="entry name" value="UDP-N-ACETYLGLUCOSAMINE 4,6-DEHYDRATASE"/>
    <property type="match status" value="1"/>
</dbReference>
<comment type="similarity">
    <text evidence="1">Belongs to the polysaccharide synthase family.</text>
</comment>